<dbReference type="InterPro" id="IPR041490">
    <property type="entry name" value="KstR2_TetR_C"/>
</dbReference>
<dbReference type="PANTHER" id="PTHR30055">
    <property type="entry name" value="HTH-TYPE TRANSCRIPTIONAL REGULATOR RUTR"/>
    <property type="match status" value="1"/>
</dbReference>
<dbReference type="Pfam" id="PF17932">
    <property type="entry name" value="TetR_C_24"/>
    <property type="match status" value="1"/>
</dbReference>
<evidence type="ECO:0000313" key="7">
    <source>
        <dbReference type="Proteomes" id="UP000537130"/>
    </source>
</evidence>
<dbReference type="GO" id="GO:0000976">
    <property type="term" value="F:transcription cis-regulatory region binding"/>
    <property type="evidence" value="ECO:0007669"/>
    <property type="project" value="TreeGrafter"/>
</dbReference>
<accession>A0A7W4Z789</accession>
<evidence type="ECO:0000256" key="1">
    <source>
        <dbReference type="ARBA" id="ARBA00023015"/>
    </source>
</evidence>
<dbReference type="InterPro" id="IPR001647">
    <property type="entry name" value="HTH_TetR"/>
</dbReference>
<dbReference type="InterPro" id="IPR050109">
    <property type="entry name" value="HTH-type_TetR-like_transc_reg"/>
</dbReference>
<dbReference type="InterPro" id="IPR036271">
    <property type="entry name" value="Tet_transcr_reg_TetR-rel_C_sf"/>
</dbReference>
<protein>
    <submittedName>
        <fullName evidence="6">AcrR family transcriptional regulator</fullName>
    </submittedName>
</protein>
<keyword evidence="1" id="KW-0805">Transcription regulation</keyword>
<sequence length="219" mass="24073">MPMHIVTADNVRRLASDTTALPADVTPKGPKAVILDVALRLFAEKGYAGASIRDIAQACSLKPASIYAHYASKEQLLAQLMNIGHEEHFKMVQEAVVDAEPEPIEQLKAYVAGHVRFHAEFPMLAVLVNHELHALSAEEVVTALKLREQATDLLMHILKRGQTLGAFDNSHDHWLAGAAIGAMGIRVAHWYSEHHEKSVDEIVATYQTFACRLVAQGNN</sequence>
<feature type="domain" description="HTH tetR-type" evidence="5">
    <location>
        <begin position="28"/>
        <end position="88"/>
    </location>
</feature>
<dbReference type="EMBL" id="JACHWY010000002">
    <property type="protein sequence ID" value="MBB3047686.1"/>
    <property type="molecule type" value="Genomic_DNA"/>
</dbReference>
<evidence type="ECO:0000256" key="3">
    <source>
        <dbReference type="ARBA" id="ARBA00023163"/>
    </source>
</evidence>
<dbReference type="Pfam" id="PF00440">
    <property type="entry name" value="TetR_N"/>
    <property type="match status" value="1"/>
</dbReference>
<keyword evidence="7" id="KW-1185">Reference proteome</keyword>
<dbReference type="SUPFAM" id="SSF46689">
    <property type="entry name" value="Homeodomain-like"/>
    <property type="match status" value="1"/>
</dbReference>
<dbReference type="RefSeq" id="WP_246386711.1">
    <property type="nucleotide sequence ID" value="NZ_JACHWY010000002.1"/>
</dbReference>
<organism evidence="6 7">
    <name type="scientific">Litorivivens lipolytica</name>
    <dbReference type="NCBI Taxonomy" id="1524264"/>
    <lineage>
        <taxon>Bacteria</taxon>
        <taxon>Pseudomonadati</taxon>
        <taxon>Pseudomonadota</taxon>
        <taxon>Gammaproteobacteria</taxon>
        <taxon>Litorivivens</taxon>
    </lineage>
</organism>
<name>A0A7W4Z789_9GAMM</name>
<dbReference type="GO" id="GO:0003700">
    <property type="term" value="F:DNA-binding transcription factor activity"/>
    <property type="evidence" value="ECO:0007669"/>
    <property type="project" value="TreeGrafter"/>
</dbReference>
<evidence type="ECO:0000256" key="4">
    <source>
        <dbReference type="PROSITE-ProRule" id="PRU00335"/>
    </source>
</evidence>
<dbReference type="AlphaFoldDB" id="A0A7W4Z789"/>
<feature type="DNA-binding region" description="H-T-H motif" evidence="4">
    <location>
        <begin position="51"/>
        <end position="70"/>
    </location>
</feature>
<dbReference type="SUPFAM" id="SSF48498">
    <property type="entry name" value="Tetracyclin repressor-like, C-terminal domain"/>
    <property type="match status" value="1"/>
</dbReference>
<dbReference type="Proteomes" id="UP000537130">
    <property type="component" value="Unassembled WGS sequence"/>
</dbReference>
<dbReference type="PROSITE" id="PS50977">
    <property type="entry name" value="HTH_TETR_2"/>
    <property type="match status" value="1"/>
</dbReference>
<dbReference type="PRINTS" id="PR00455">
    <property type="entry name" value="HTHTETR"/>
</dbReference>
<dbReference type="PANTHER" id="PTHR30055:SF234">
    <property type="entry name" value="HTH-TYPE TRANSCRIPTIONAL REGULATOR BETI"/>
    <property type="match status" value="1"/>
</dbReference>
<gene>
    <name evidence="6" type="ORF">FHR99_001952</name>
</gene>
<keyword evidence="2 4" id="KW-0238">DNA-binding</keyword>
<evidence type="ECO:0000313" key="6">
    <source>
        <dbReference type="EMBL" id="MBB3047686.1"/>
    </source>
</evidence>
<keyword evidence="3" id="KW-0804">Transcription</keyword>
<evidence type="ECO:0000256" key="2">
    <source>
        <dbReference type="ARBA" id="ARBA00023125"/>
    </source>
</evidence>
<evidence type="ECO:0000259" key="5">
    <source>
        <dbReference type="PROSITE" id="PS50977"/>
    </source>
</evidence>
<proteinExistence type="predicted"/>
<comment type="caution">
    <text evidence="6">The sequence shown here is derived from an EMBL/GenBank/DDBJ whole genome shotgun (WGS) entry which is preliminary data.</text>
</comment>
<reference evidence="6 7" key="1">
    <citation type="submission" date="2020-08" db="EMBL/GenBank/DDBJ databases">
        <title>Genomic Encyclopedia of Type Strains, Phase III (KMG-III): the genomes of soil and plant-associated and newly described type strains.</title>
        <authorList>
            <person name="Whitman W."/>
        </authorList>
    </citation>
    <scope>NUCLEOTIDE SEQUENCE [LARGE SCALE GENOMIC DNA]</scope>
    <source>
        <strain evidence="6 7">CECT 8654</strain>
    </source>
</reference>
<dbReference type="InterPro" id="IPR009057">
    <property type="entry name" value="Homeodomain-like_sf"/>
</dbReference>
<dbReference type="Gene3D" id="1.10.357.10">
    <property type="entry name" value="Tetracycline Repressor, domain 2"/>
    <property type="match status" value="1"/>
</dbReference>